<evidence type="ECO:0000256" key="1">
    <source>
        <dbReference type="HAMAP-Rule" id="MF_00991"/>
    </source>
</evidence>
<feature type="domain" description="Nucleoside phosphorylase" evidence="3">
    <location>
        <begin position="42"/>
        <end position="233"/>
    </location>
</feature>
<dbReference type="PANTHER" id="PTHR46832">
    <property type="entry name" value="5'-METHYLTHIOADENOSINE/S-ADENOSYLHOMOCYSTEINE NUCLEOSIDASE"/>
    <property type="match status" value="1"/>
</dbReference>
<evidence type="ECO:0000313" key="4">
    <source>
        <dbReference type="EMBL" id="GGG06103.1"/>
    </source>
</evidence>
<sequence length="235" mass="24437">MDFMTRTETVSPYKHILIMTAVEAEREAVLRGVAKAEIEQGQEGKAKFDVQLCGVGPISAAAEAAAYLAVNPQYDLVISAGIGGGFPGLADIGSIAIADSIIAADLGAETGDGFSSVDELGFGSSRIPVEPALPERLMNAITAAGWPACCGPILTLSTVTGSQTTADELSRRIPGAVAEAMEGYGAAFAAHRLGIPVMEIRAISNAVGPRDRESWRIGDALQALERASYFLAEVL</sequence>
<evidence type="ECO:0000256" key="2">
    <source>
        <dbReference type="NCBIfam" id="TIGR03664"/>
    </source>
</evidence>
<keyword evidence="5" id="KW-1185">Reference proteome</keyword>
<dbReference type="NCBIfam" id="TIGR03664">
    <property type="entry name" value="fut_nucase"/>
    <property type="match status" value="1"/>
</dbReference>
<dbReference type="Gene3D" id="3.40.50.1580">
    <property type="entry name" value="Nucleoside phosphorylase domain"/>
    <property type="match status" value="1"/>
</dbReference>
<dbReference type="SUPFAM" id="SSF53167">
    <property type="entry name" value="Purine and uridine phosphorylases"/>
    <property type="match status" value="1"/>
</dbReference>
<gene>
    <name evidence="1 4" type="primary">mqnB</name>
    <name evidence="4" type="ORF">GCM10010913_29910</name>
</gene>
<keyword evidence="1" id="KW-0474">Menaquinone biosynthesis</keyword>
<comment type="caution">
    <text evidence="4">The sequence shown here is derived from an EMBL/GenBank/DDBJ whole genome shotgun (WGS) entry which is preliminary data.</text>
</comment>
<protein>
    <recommendedName>
        <fullName evidence="1 2">Futalosine hydrolase</fullName>
        <shortName evidence="1">FL hydrolase</shortName>
        <ecNumber evidence="1 2">3.2.2.26</ecNumber>
    </recommendedName>
    <alternativeName>
        <fullName evidence="1">Futalosine nucleosidase</fullName>
    </alternativeName>
    <alternativeName>
        <fullName evidence="1">Menaquinone biosynthetic enzyme MqnB</fullName>
    </alternativeName>
</protein>
<comment type="catalytic activity">
    <reaction evidence="1">
        <text>futalosine + H2O = dehypoxanthine futalosine + hypoxanthine</text>
        <dbReference type="Rhea" id="RHEA:25904"/>
        <dbReference type="ChEBI" id="CHEBI:15377"/>
        <dbReference type="ChEBI" id="CHEBI:17368"/>
        <dbReference type="ChEBI" id="CHEBI:58863"/>
        <dbReference type="ChEBI" id="CHEBI:58864"/>
        <dbReference type="EC" id="3.2.2.26"/>
    </reaction>
</comment>
<dbReference type="InterPro" id="IPR019963">
    <property type="entry name" value="FL_hydrolase_MqnB"/>
</dbReference>
<comment type="function">
    <text evidence="1">Catalyzes the hydrolysis of futalosine (FL) to dehypoxanthine futalosine (DHFL) and hypoxanthine, a step in the biosynthesis of menaquinone (MK, vitamin K2).</text>
</comment>
<dbReference type="PANTHER" id="PTHR46832:SF2">
    <property type="entry name" value="FUTALOSINE HYDROLASE"/>
    <property type="match status" value="1"/>
</dbReference>
<proteinExistence type="inferred from homology"/>
<reference evidence="5" key="1">
    <citation type="journal article" date="2019" name="Int. J. Syst. Evol. Microbiol.">
        <title>The Global Catalogue of Microorganisms (GCM) 10K type strain sequencing project: providing services to taxonomists for standard genome sequencing and annotation.</title>
        <authorList>
            <consortium name="The Broad Institute Genomics Platform"/>
            <consortium name="The Broad Institute Genome Sequencing Center for Infectious Disease"/>
            <person name="Wu L."/>
            <person name="Ma J."/>
        </authorList>
    </citation>
    <scope>NUCLEOTIDE SEQUENCE [LARGE SCALE GENOMIC DNA]</scope>
    <source>
        <strain evidence="5">CGMCC 1.15420</strain>
    </source>
</reference>
<keyword evidence="1 4" id="KW-0378">Hydrolase</keyword>
<name>A0ABQ1VZW6_9BACL</name>
<dbReference type="Pfam" id="PF01048">
    <property type="entry name" value="PNP_UDP_1"/>
    <property type="match status" value="1"/>
</dbReference>
<dbReference type="RefSeq" id="WP_240431896.1">
    <property type="nucleotide sequence ID" value="NZ_KZ987724.1"/>
</dbReference>
<dbReference type="HAMAP" id="MF_00991">
    <property type="entry name" value="MqnB"/>
    <property type="match status" value="1"/>
</dbReference>
<dbReference type="EC" id="3.2.2.26" evidence="1 2"/>
<dbReference type="NCBIfam" id="NF006087">
    <property type="entry name" value="PRK08236.1"/>
    <property type="match status" value="1"/>
</dbReference>
<organism evidence="4 5">
    <name type="scientific">Paenibacillus aceti</name>
    <dbReference type="NCBI Taxonomy" id="1820010"/>
    <lineage>
        <taxon>Bacteria</taxon>
        <taxon>Bacillati</taxon>
        <taxon>Bacillota</taxon>
        <taxon>Bacilli</taxon>
        <taxon>Bacillales</taxon>
        <taxon>Paenibacillaceae</taxon>
        <taxon>Paenibacillus</taxon>
    </lineage>
</organism>
<evidence type="ECO:0000259" key="3">
    <source>
        <dbReference type="Pfam" id="PF01048"/>
    </source>
</evidence>
<comment type="similarity">
    <text evidence="1">Belongs to the PNP/UDP phosphorylase family. Futalosine hydrolase subfamily.</text>
</comment>
<dbReference type="GO" id="GO:0016787">
    <property type="term" value="F:hydrolase activity"/>
    <property type="evidence" value="ECO:0007669"/>
    <property type="project" value="UniProtKB-KW"/>
</dbReference>
<dbReference type="CDD" id="cd17766">
    <property type="entry name" value="futalosine_nucleosidase_MqnB"/>
    <property type="match status" value="1"/>
</dbReference>
<comment type="pathway">
    <text evidence="1">Quinol/quinone metabolism; menaquinone biosynthesis.</text>
</comment>
<dbReference type="InterPro" id="IPR035994">
    <property type="entry name" value="Nucleoside_phosphorylase_sf"/>
</dbReference>
<accession>A0ABQ1VZW6</accession>
<dbReference type="EMBL" id="BMIW01000022">
    <property type="protein sequence ID" value="GGG06103.1"/>
    <property type="molecule type" value="Genomic_DNA"/>
</dbReference>
<evidence type="ECO:0000313" key="5">
    <source>
        <dbReference type="Proteomes" id="UP000608420"/>
    </source>
</evidence>
<dbReference type="Proteomes" id="UP000608420">
    <property type="component" value="Unassembled WGS sequence"/>
</dbReference>
<dbReference type="InterPro" id="IPR000845">
    <property type="entry name" value="Nucleoside_phosphorylase_d"/>
</dbReference>